<comment type="caution">
    <text evidence="1">The sequence shown here is derived from an EMBL/GenBank/DDBJ whole genome shotgun (WGS) entry which is preliminary data.</text>
</comment>
<dbReference type="AlphaFoldDB" id="A0A0F9KL57"/>
<proteinExistence type="predicted"/>
<organism evidence="1">
    <name type="scientific">marine sediment metagenome</name>
    <dbReference type="NCBI Taxonomy" id="412755"/>
    <lineage>
        <taxon>unclassified sequences</taxon>
        <taxon>metagenomes</taxon>
        <taxon>ecological metagenomes</taxon>
    </lineage>
</organism>
<evidence type="ECO:0000313" key="1">
    <source>
        <dbReference type="EMBL" id="KKM75511.1"/>
    </source>
</evidence>
<gene>
    <name evidence="1" type="ORF">LCGC14_1389600</name>
</gene>
<reference evidence="1" key="1">
    <citation type="journal article" date="2015" name="Nature">
        <title>Complex archaea that bridge the gap between prokaryotes and eukaryotes.</title>
        <authorList>
            <person name="Spang A."/>
            <person name="Saw J.H."/>
            <person name="Jorgensen S.L."/>
            <person name="Zaremba-Niedzwiedzka K."/>
            <person name="Martijn J."/>
            <person name="Lind A.E."/>
            <person name="van Eijk R."/>
            <person name="Schleper C."/>
            <person name="Guy L."/>
            <person name="Ettema T.J."/>
        </authorList>
    </citation>
    <scope>NUCLEOTIDE SEQUENCE</scope>
</reference>
<feature type="non-terminal residue" evidence="1">
    <location>
        <position position="143"/>
    </location>
</feature>
<accession>A0A0F9KL57</accession>
<protein>
    <submittedName>
        <fullName evidence="1">Uncharacterized protein</fullName>
    </submittedName>
</protein>
<name>A0A0F9KL57_9ZZZZ</name>
<sequence>MDSFDEFLKYVWLLTPAGVNITVHKRGEFLDGLDSLDADTPFEITVELNNVHPELDETFSEFNKVSSNMLIPRICEHPKELAITCVAGWIKYVRDLSFIPAIAQEAEDFGSEYRANRKKLEDEYKSNRGWVCIKIRIKRKDVT</sequence>
<dbReference type="EMBL" id="LAZR01008967">
    <property type="protein sequence ID" value="KKM75511.1"/>
    <property type="molecule type" value="Genomic_DNA"/>
</dbReference>